<dbReference type="PROSITE" id="PS50109">
    <property type="entry name" value="HIS_KIN"/>
    <property type="match status" value="1"/>
</dbReference>
<dbReference type="Gene3D" id="1.10.287.130">
    <property type="match status" value="1"/>
</dbReference>
<dbReference type="SMART" id="SM00448">
    <property type="entry name" value="REC"/>
    <property type="match status" value="1"/>
</dbReference>
<dbReference type="FunFam" id="3.30.565.10:FF:000010">
    <property type="entry name" value="Sensor histidine kinase RcsC"/>
    <property type="match status" value="1"/>
</dbReference>
<dbReference type="PANTHER" id="PTHR45339">
    <property type="entry name" value="HYBRID SIGNAL TRANSDUCTION HISTIDINE KINASE J"/>
    <property type="match status" value="1"/>
</dbReference>
<keyword evidence="10 15" id="KW-1133">Transmembrane helix</keyword>
<reference evidence="18 19" key="1">
    <citation type="journal article" date="2013" name="Int. J. Syst. Evol. Microbiol.">
        <title>Hoeflea suaedae sp. nov., an endophytic bacterium isolated from the root of the halophyte Suaeda maritima.</title>
        <authorList>
            <person name="Chung E.J."/>
            <person name="Park J.A."/>
            <person name="Pramanik P."/>
            <person name="Bibi F."/>
            <person name="Jeon C.O."/>
            <person name="Chung Y.R."/>
        </authorList>
    </citation>
    <scope>NUCLEOTIDE SEQUENCE [LARGE SCALE GENOMIC DNA]</scope>
    <source>
        <strain evidence="18 19">YC6898</strain>
    </source>
</reference>
<evidence type="ECO:0000256" key="9">
    <source>
        <dbReference type="ARBA" id="ARBA00022840"/>
    </source>
</evidence>
<keyword evidence="11" id="KW-0902">Two-component regulatory system</keyword>
<feature type="modified residue" description="4-aspartylphosphate" evidence="13">
    <location>
        <position position="689"/>
    </location>
</feature>
<evidence type="ECO:0000313" key="19">
    <source>
        <dbReference type="Proteomes" id="UP000295131"/>
    </source>
</evidence>
<dbReference type="InterPro" id="IPR004358">
    <property type="entry name" value="Sig_transdc_His_kin-like_C"/>
</dbReference>
<keyword evidence="6 15" id="KW-0812">Transmembrane</keyword>
<dbReference type="OrthoDB" id="9810730at2"/>
<name>A0A4R5PM51_9HYPH</name>
<keyword evidence="4 13" id="KW-0597">Phosphoprotein</keyword>
<dbReference type="InterPro" id="IPR003594">
    <property type="entry name" value="HATPase_dom"/>
</dbReference>
<protein>
    <recommendedName>
        <fullName evidence="3">histidine kinase</fullName>
        <ecNumber evidence="3">2.7.13.3</ecNumber>
    </recommendedName>
</protein>
<evidence type="ECO:0000256" key="4">
    <source>
        <dbReference type="ARBA" id="ARBA00022553"/>
    </source>
</evidence>
<evidence type="ECO:0000256" key="13">
    <source>
        <dbReference type="PROSITE-ProRule" id="PRU00169"/>
    </source>
</evidence>
<dbReference type="GO" id="GO:0000155">
    <property type="term" value="F:phosphorelay sensor kinase activity"/>
    <property type="evidence" value="ECO:0007669"/>
    <property type="project" value="InterPro"/>
</dbReference>
<feature type="domain" description="Response regulatory" evidence="17">
    <location>
        <begin position="635"/>
        <end position="759"/>
    </location>
</feature>
<dbReference type="SUPFAM" id="SSF55874">
    <property type="entry name" value="ATPase domain of HSP90 chaperone/DNA topoisomerase II/histidine kinase"/>
    <property type="match status" value="1"/>
</dbReference>
<evidence type="ECO:0000256" key="12">
    <source>
        <dbReference type="ARBA" id="ARBA00023136"/>
    </source>
</evidence>
<dbReference type="GO" id="GO:0005524">
    <property type="term" value="F:ATP binding"/>
    <property type="evidence" value="ECO:0007669"/>
    <property type="project" value="UniProtKB-KW"/>
</dbReference>
<evidence type="ECO:0000256" key="8">
    <source>
        <dbReference type="ARBA" id="ARBA00022777"/>
    </source>
</evidence>
<sequence length="768" mass="82591">MSPEPHRLQKELLANLAGEDAAPQPTHEAEVAFLPRKRNRKAIAASAVFLMTSAALLASSAAVIAFNLPVAFAVAGAGLTAVSLGQALLAGRRAERKAARSARKTHSSRKTAGTEEIAERGLDRSWEASETPGQVAAMFDALGDMFVAIGPDSGILACNEVFRKATKIDQPVGKSLLETGIVPIETDAGREVRLYDGDTQRIWAWRQTASRDANGKLVTFAIGREVTGERLAREQLAEAKTRAEEASTAKTRFLATVSHEIRTPLNGILGMTHLLSQTKTTPEQAGYLRTVRESGHSLLQLIEDLLDTTSIEAGRFHLRENDCNPRELVQTTCELMAAAAHEKGIEIASHIAFDVPETMTSDAGRLKQILFNLIGNAIKFTEEGGIQVEVDRVDDRLLFSVSDTGSGLKAEDQQRVFGEFERADNSSTRKHGGAGLGLTISARIVQALGGTISVSSTLGEGSRFSFTVPIKQAALASTTRSDLTGKPLEGKSVLLLGPVGPVAETLIRSIRELGGRAERASAPETVRAAIARFGNDVTDLLIDRRIADENPEFVEATARQLADDVARTVLIAPEDSRELKLSPALAAGRWLVRPVRAVSLVNVLGRRDDRDERNRASGVITTPALLRPSDAPTFDILLAEDNPVNAFLVRTMLARLGHRVTLVENGLDLVDAALERPDGKCNFDLVITDLSMPELDGEDAIREIRSIESAESLRRLPIIVLSANGQAATRDTILAAGADGHAEKPVDPEWLTKLVSVTAANGRKAREA</sequence>
<feature type="compositionally biased region" description="Basic residues" evidence="14">
    <location>
        <begin position="99"/>
        <end position="109"/>
    </location>
</feature>
<evidence type="ECO:0000259" key="17">
    <source>
        <dbReference type="PROSITE" id="PS50110"/>
    </source>
</evidence>
<dbReference type="Gene3D" id="3.40.50.2300">
    <property type="match status" value="1"/>
</dbReference>
<feature type="domain" description="Histidine kinase" evidence="16">
    <location>
        <begin position="256"/>
        <end position="472"/>
    </location>
</feature>
<keyword evidence="9" id="KW-0067">ATP-binding</keyword>
<feature type="transmembrane region" description="Helical" evidence="15">
    <location>
        <begin position="42"/>
        <end position="64"/>
    </location>
</feature>
<evidence type="ECO:0000256" key="6">
    <source>
        <dbReference type="ARBA" id="ARBA00022692"/>
    </source>
</evidence>
<dbReference type="SMART" id="SM00388">
    <property type="entry name" value="HisKA"/>
    <property type="match status" value="1"/>
</dbReference>
<evidence type="ECO:0000313" key="18">
    <source>
        <dbReference type="EMBL" id="TDH38064.1"/>
    </source>
</evidence>
<dbReference type="SMART" id="SM00387">
    <property type="entry name" value="HATPase_c"/>
    <property type="match status" value="1"/>
</dbReference>
<organism evidence="18 19">
    <name type="scientific">Pseudohoeflea suaedae</name>
    <dbReference type="NCBI Taxonomy" id="877384"/>
    <lineage>
        <taxon>Bacteria</taxon>
        <taxon>Pseudomonadati</taxon>
        <taxon>Pseudomonadota</taxon>
        <taxon>Alphaproteobacteria</taxon>
        <taxon>Hyphomicrobiales</taxon>
        <taxon>Rhizobiaceae</taxon>
        <taxon>Pseudohoeflea</taxon>
    </lineage>
</organism>
<dbReference type="CDD" id="cd16922">
    <property type="entry name" value="HATPase_EvgS-ArcB-TorS-like"/>
    <property type="match status" value="1"/>
</dbReference>
<dbReference type="InterPro" id="IPR003661">
    <property type="entry name" value="HisK_dim/P_dom"/>
</dbReference>
<dbReference type="GO" id="GO:0016020">
    <property type="term" value="C:membrane"/>
    <property type="evidence" value="ECO:0007669"/>
    <property type="project" value="UniProtKB-SubCell"/>
</dbReference>
<dbReference type="CDD" id="cd00082">
    <property type="entry name" value="HisKA"/>
    <property type="match status" value="1"/>
</dbReference>
<accession>A0A4R5PM51</accession>
<evidence type="ECO:0000259" key="16">
    <source>
        <dbReference type="PROSITE" id="PS50109"/>
    </source>
</evidence>
<dbReference type="PROSITE" id="PS50110">
    <property type="entry name" value="RESPONSE_REGULATORY"/>
    <property type="match status" value="1"/>
</dbReference>
<gene>
    <name evidence="18" type="ORF">E2A64_02755</name>
</gene>
<evidence type="ECO:0000256" key="2">
    <source>
        <dbReference type="ARBA" id="ARBA00004370"/>
    </source>
</evidence>
<dbReference type="AlphaFoldDB" id="A0A4R5PM51"/>
<dbReference type="InterPro" id="IPR001789">
    <property type="entry name" value="Sig_transdc_resp-reg_receiver"/>
</dbReference>
<dbReference type="PRINTS" id="PR00344">
    <property type="entry name" value="BCTRLSENSOR"/>
</dbReference>
<dbReference type="EMBL" id="SMSI01000001">
    <property type="protein sequence ID" value="TDH38064.1"/>
    <property type="molecule type" value="Genomic_DNA"/>
</dbReference>
<keyword evidence="7" id="KW-0547">Nucleotide-binding</keyword>
<keyword evidence="8" id="KW-0418">Kinase</keyword>
<proteinExistence type="predicted"/>
<dbReference type="InterPro" id="IPR011006">
    <property type="entry name" value="CheY-like_superfamily"/>
</dbReference>
<comment type="caution">
    <text evidence="18">The sequence shown here is derived from an EMBL/GenBank/DDBJ whole genome shotgun (WGS) entry which is preliminary data.</text>
</comment>
<feature type="region of interest" description="Disordered" evidence="14">
    <location>
        <begin position="98"/>
        <end position="118"/>
    </location>
</feature>
<dbReference type="Gene3D" id="3.30.565.10">
    <property type="entry name" value="Histidine kinase-like ATPase, C-terminal domain"/>
    <property type="match status" value="1"/>
</dbReference>
<evidence type="ECO:0000256" key="7">
    <source>
        <dbReference type="ARBA" id="ARBA00022741"/>
    </source>
</evidence>
<dbReference type="PANTHER" id="PTHR45339:SF1">
    <property type="entry name" value="HYBRID SIGNAL TRANSDUCTION HISTIDINE KINASE J"/>
    <property type="match status" value="1"/>
</dbReference>
<dbReference type="SUPFAM" id="SSF52172">
    <property type="entry name" value="CheY-like"/>
    <property type="match status" value="1"/>
</dbReference>
<evidence type="ECO:0000256" key="15">
    <source>
        <dbReference type="SAM" id="Phobius"/>
    </source>
</evidence>
<dbReference type="EC" id="2.7.13.3" evidence="3"/>
<evidence type="ECO:0000256" key="14">
    <source>
        <dbReference type="SAM" id="MobiDB-lite"/>
    </source>
</evidence>
<evidence type="ECO:0000256" key="10">
    <source>
        <dbReference type="ARBA" id="ARBA00022989"/>
    </source>
</evidence>
<keyword evidence="12 15" id="KW-0472">Membrane</keyword>
<dbReference type="SUPFAM" id="SSF47384">
    <property type="entry name" value="Homodimeric domain of signal transducing histidine kinase"/>
    <property type="match status" value="1"/>
</dbReference>
<dbReference type="Pfam" id="PF02518">
    <property type="entry name" value="HATPase_c"/>
    <property type="match status" value="1"/>
</dbReference>
<evidence type="ECO:0000256" key="11">
    <source>
        <dbReference type="ARBA" id="ARBA00023012"/>
    </source>
</evidence>
<dbReference type="RefSeq" id="WP_133282900.1">
    <property type="nucleotide sequence ID" value="NZ_SMSI01000001.1"/>
</dbReference>
<comment type="subcellular location">
    <subcellularLocation>
        <location evidence="2">Membrane</location>
    </subcellularLocation>
</comment>
<dbReference type="FunFam" id="1.10.287.130:FF:000004">
    <property type="entry name" value="Ethylene receptor 1"/>
    <property type="match status" value="1"/>
</dbReference>
<dbReference type="CDD" id="cd17546">
    <property type="entry name" value="REC_hyHK_CKI1_RcsC-like"/>
    <property type="match status" value="1"/>
</dbReference>
<dbReference type="Pfam" id="PF00072">
    <property type="entry name" value="Response_reg"/>
    <property type="match status" value="1"/>
</dbReference>
<dbReference type="InterPro" id="IPR036890">
    <property type="entry name" value="HATPase_C_sf"/>
</dbReference>
<keyword evidence="19" id="KW-1185">Reference proteome</keyword>
<dbReference type="InterPro" id="IPR036097">
    <property type="entry name" value="HisK_dim/P_sf"/>
</dbReference>
<dbReference type="Pfam" id="PF00512">
    <property type="entry name" value="HisKA"/>
    <property type="match status" value="1"/>
</dbReference>
<dbReference type="Proteomes" id="UP000295131">
    <property type="component" value="Unassembled WGS sequence"/>
</dbReference>
<evidence type="ECO:0000256" key="3">
    <source>
        <dbReference type="ARBA" id="ARBA00012438"/>
    </source>
</evidence>
<keyword evidence="5" id="KW-0808">Transferase</keyword>
<evidence type="ECO:0000256" key="5">
    <source>
        <dbReference type="ARBA" id="ARBA00022679"/>
    </source>
</evidence>
<dbReference type="InterPro" id="IPR005467">
    <property type="entry name" value="His_kinase_dom"/>
</dbReference>
<comment type="catalytic activity">
    <reaction evidence="1">
        <text>ATP + protein L-histidine = ADP + protein N-phospho-L-histidine.</text>
        <dbReference type="EC" id="2.7.13.3"/>
    </reaction>
</comment>
<evidence type="ECO:0000256" key="1">
    <source>
        <dbReference type="ARBA" id="ARBA00000085"/>
    </source>
</evidence>